<name>A0A2U1JKI3_9FLAO</name>
<protein>
    <submittedName>
        <fullName evidence="1">Uncharacterized protein</fullName>
    </submittedName>
</protein>
<accession>A0A2U1JKI3</accession>
<reference evidence="1 2" key="1">
    <citation type="submission" date="2018-04" db="EMBL/GenBank/DDBJ databases">
        <title>Flavobacterium sp. nov., isolated from glacier ice.</title>
        <authorList>
            <person name="Liu Q."/>
            <person name="Xin Y.-H."/>
        </authorList>
    </citation>
    <scope>NUCLEOTIDE SEQUENCE [LARGE SCALE GENOMIC DNA]</scope>
    <source>
        <strain evidence="1 2">LB2P30</strain>
    </source>
</reference>
<gene>
    <name evidence="1" type="ORF">DB891_16930</name>
</gene>
<dbReference type="Proteomes" id="UP000245618">
    <property type="component" value="Unassembled WGS sequence"/>
</dbReference>
<organism evidence="1 2">
    <name type="scientific">Flavobacterium laiguense</name>
    <dbReference type="NCBI Taxonomy" id="2169409"/>
    <lineage>
        <taxon>Bacteria</taxon>
        <taxon>Pseudomonadati</taxon>
        <taxon>Bacteroidota</taxon>
        <taxon>Flavobacteriia</taxon>
        <taxon>Flavobacteriales</taxon>
        <taxon>Flavobacteriaceae</taxon>
        <taxon>Flavobacterium</taxon>
    </lineage>
</organism>
<dbReference type="EMBL" id="QCZH01000035">
    <property type="protein sequence ID" value="PWA05504.1"/>
    <property type="molecule type" value="Genomic_DNA"/>
</dbReference>
<comment type="caution">
    <text evidence="1">The sequence shown here is derived from an EMBL/GenBank/DDBJ whole genome shotgun (WGS) entry which is preliminary data.</text>
</comment>
<evidence type="ECO:0000313" key="1">
    <source>
        <dbReference type="EMBL" id="PWA05504.1"/>
    </source>
</evidence>
<keyword evidence="2" id="KW-1185">Reference proteome</keyword>
<dbReference type="AlphaFoldDB" id="A0A2U1JKI3"/>
<proteinExistence type="predicted"/>
<sequence>MKKAVIFVALVSAVFFTNCKNTTEAAPEEQMEQTVADSTVTVTDSIKTDEVTPEVVKKDTLATPAVK</sequence>
<evidence type="ECO:0000313" key="2">
    <source>
        <dbReference type="Proteomes" id="UP000245618"/>
    </source>
</evidence>
<dbReference type="RefSeq" id="WP_116764763.1">
    <property type="nucleotide sequence ID" value="NZ_QCZH01000035.1"/>
</dbReference>
<dbReference type="OrthoDB" id="1373590at2"/>